<dbReference type="EMBL" id="SFBE01000037">
    <property type="protein sequence ID" value="TRU54257.1"/>
    <property type="molecule type" value="Genomic_DNA"/>
</dbReference>
<evidence type="ECO:0000313" key="2">
    <source>
        <dbReference type="Proteomes" id="UP000316958"/>
    </source>
</evidence>
<protein>
    <submittedName>
        <fullName evidence="1">Uncharacterized protein</fullName>
    </submittedName>
</protein>
<proteinExistence type="predicted"/>
<gene>
    <name evidence="1" type="ORF">EWV57_02220</name>
</gene>
<organism evidence="1 2">
    <name type="scientific">Microcystis aeruginosa Ma_QC_Ch_20071001_S25D</name>
    <dbReference type="NCBI Taxonomy" id="2486250"/>
    <lineage>
        <taxon>Bacteria</taxon>
        <taxon>Bacillati</taxon>
        <taxon>Cyanobacteriota</taxon>
        <taxon>Cyanophyceae</taxon>
        <taxon>Oscillatoriophycideae</taxon>
        <taxon>Chroococcales</taxon>
        <taxon>Microcystaceae</taxon>
        <taxon>Microcystis</taxon>
    </lineage>
</organism>
<comment type="caution">
    <text evidence="1">The sequence shown here is derived from an EMBL/GenBank/DDBJ whole genome shotgun (WGS) entry which is preliminary data.</text>
</comment>
<evidence type="ECO:0000313" key="1">
    <source>
        <dbReference type="EMBL" id="TRU54257.1"/>
    </source>
</evidence>
<dbReference type="AlphaFoldDB" id="A0A552G5U9"/>
<dbReference type="Proteomes" id="UP000316958">
    <property type="component" value="Unassembled WGS sequence"/>
</dbReference>
<name>A0A552G5U9_MICAE</name>
<sequence length="96" mass="10953">MTVLLSPKGTFPAQIIDIISPYQLVMNRGKRNNIQVGRRMLVYEPTTEKIQGRWEYLEILKGSGRVISVEENKATIESDYLKTFENPKIGDSVKPI</sequence>
<reference evidence="1 2" key="1">
    <citation type="submission" date="2019-01" db="EMBL/GenBank/DDBJ databases">
        <title>Coherence of Microcystis species and biogeography revealed through population genomics.</title>
        <authorList>
            <person name="Perez-Carrascal O.M."/>
            <person name="Terrat Y."/>
            <person name="Giani A."/>
            <person name="Fortin N."/>
            <person name="Tromas N."/>
            <person name="Shapiro B.J."/>
        </authorList>
    </citation>
    <scope>NUCLEOTIDE SEQUENCE [LARGE SCALE GENOMIC DNA]</scope>
    <source>
        <strain evidence="1">Ma_QC_Ch_20071001_S25D</strain>
    </source>
</reference>
<accession>A0A552G5U9</accession>